<sequence>MCMRVDDFSPAEFCRGADILQKCRRCYEVDVKSAEINESILETSIDVKNQLIQNLEDIIDEQEARLRNMDDFIRGRIRSPNPLNKRILEGISVLSLDFDALSDENLTLKESLFDAKRTIRLLQLHLSPYKKVAVSIDVDCQTDSPIEEHLADMKSEDASKEENNNVILKNDREISSTIRRNIDELRQTKVCDATPPLPRPNHLQLISTVWD</sequence>
<evidence type="ECO:0000256" key="1">
    <source>
        <dbReference type="SAM" id="Coils"/>
    </source>
</evidence>
<accession>A0A915BCB6</accession>
<dbReference type="WBParaSite" id="PgR034_g043_t01">
    <property type="protein sequence ID" value="PgR034_g043_t01"/>
    <property type="gene ID" value="PgR034_g043"/>
</dbReference>
<feature type="coiled-coil region" evidence="1">
    <location>
        <begin position="45"/>
        <end position="72"/>
    </location>
</feature>
<dbReference type="AlphaFoldDB" id="A0A915BCB6"/>
<evidence type="ECO:0000313" key="2">
    <source>
        <dbReference type="Proteomes" id="UP000887569"/>
    </source>
</evidence>
<organism evidence="2 3">
    <name type="scientific">Parascaris univalens</name>
    <name type="common">Nematode worm</name>
    <dbReference type="NCBI Taxonomy" id="6257"/>
    <lineage>
        <taxon>Eukaryota</taxon>
        <taxon>Metazoa</taxon>
        <taxon>Ecdysozoa</taxon>
        <taxon>Nematoda</taxon>
        <taxon>Chromadorea</taxon>
        <taxon>Rhabditida</taxon>
        <taxon>Spirurina</taxon>
        <taxon>Ascaridomorpha</taxon>
        <taxon>Ascaridoidea</taxon>
        <taxon>Ascarididae</taxon>
        <taxon>Parascaris</taxon>
    </lineage>
</organism>
<reference evidence="3" key="1">
    <citation type="submission" date="2022-11" db="UniProtKB">
        <authorList>
            <consortium name="WormBaseParasite"/>
        </authorList>
    </citation>
    <scope>IDENTIFICATION</scope>
</reference>
<dbReference type="Proteomes" id="UP000887569">
    <property type="component" value="Unplaced"/>
</dbReference>
<evidence type="ECO:0000313" key="3">
    <source>
        <dbReference type="WBParaSite" id="PgR034_g043_t01"/>
    </source>
</evidence>
<keyword evidence="1" id="KW-0175">Coiled coil</keyword>
<name>A0A915BCB6_PARUN</name>
<keyword evidence="2" id="KW-1185">Reference proteome</keyword>
<protein>
    <submittedName>
        <fullName evidence="3">Uncharacterized protein</fullName>
    </submittedName>
</protein>
<proteinExistence type="predicted"/>